<dbReference type="InterPro" id="IPR025711">
    <property type="entry name" value="PepSY"/>
</dbReference>
<gene>
    <name evidence="4" type="ORF">NITFAB_1010</name>
</gene>
<dbReference type="AlphaFoldDB" id="A0A2X0QUF5"/>
<accession>A0A2X0QUF5</accession>
<feature type="region of interest" description="Disordered" evidence="1">
    <location>
        <begin position="99"/>
        <end position="125"/>
    </location>
</feature>
<feature type="domain" description="PepSY" evidence="3">
    <location>
        <begin position="47"/>
        <end position="101"/>
    </location>
</feature>
<evidence type="ECO:0000259" key="3">
    <source>
        <dbReference type="Pfam" id="PF03413"/>
    </source>
</evidence>
<dbReference type="EMBL" id="LS423452">
    <property type="protein sequence ID" value="SPS05420.1"/>
    <property type="molecule type" value="Genomic_DNA"/>
</dbReference>
<evidence type="ECO:0000256" key="1">
    <source>
        <dbReference type="SAM" id="MobiDB-lite"/>
    </source>
</evidence>
<keyword evidence="2" id="KW-0732">Signal</keyword>
<feature type="chain" id="PRO_5015895025" description="PepSY domain-containing protein" evidence="2">
    <location>
        <begin position="24"/>
        <end position="125"/>
    </location>
</feature>
<protein>
    <recommendedName>
        <fullName evidence="3">PepSY domain-containing protein</fullName>
    </recommendedName>
</protein>
<organism evidence="4">
    <name type="scientific">Candidatus Nitrotoga fabula</name>
    <dbReference type="NCBI Taxonomy" id="2182327"/>
    <lineage>
        <taxon>Bacteria</taxon>
        <taxon>Pseudomonadati</taxon>
        <taxon>Pseudomonadota</taxon>
        <taxon>Betaproteobacteria</taxon>
        <taxon>Nitrosomonadales</taxon>
        <taxon>Gallionellaceae</taxon>
        <taxon>Candidatus Nitrotoga</taxon>
    </lineage>
</organism>
<evidence type="ECO:0000313" key="4">
    <source>
        <dbReference type="EMBL" id="SPS05420.1"/>
    </source>
</evidence>
<dbReference type="Pfam" id="PF03413">
    <property type="entry name" value="PepSY"/>
    <property type="match status" value="1"/>
</dbReference>
<proteinExistence type="predicted"/>
<sequence length="125" mass="13739">MKKTIGVILIASAFGFGMVSAYADGGSKGKSDMKICNYDEHNQKMHQCIQSALNKHPGGILEVEFEKENGKSKFEVEIEGADGKKWEVECDLTTGDVIEEEEKKDAKDKQNAGVSASEYYKTSPL</sequence>
<reference evidence="4" key="1">
    <citation type="submission" date="2018-05" db="EMBL/GenBank/DDBJ databases">
        <authorList>
            <person name="Lanie J.A."/>
            <person name="Ng W.-L."/>
            <person name="Kazmierczak K.M."/>
            <person name="Andrzejewski T.M."/>
            <person name="Davidsen T.M."/>
            <person name="Wayne K.J."/>
            <person name="Tettelin H."/>
            <person name="Glass J.I."/>
            <person name="Rusch D."/>
            <person name="Podicherti R."/>
            <person name="Tsui H.-C.T."/>
            <person name="Winkler M.E."/>
        </authorList>
    </citation>
    <scope>NUCLEOTIDE SEQUENCE</scope>
    <source>
        <strain evidence="4">KNB</strain>
    </source>
</reference>
<name>A0A2X0QUF5_9PROT</name>
<feature type="compositionally biased region" description="Basic and acidic residues" evidence="1">
    <location>
        <begin position="101"/>
        <end position="110"/>
    </location>
</feature>
<dbReference type="Gene3D" id="3.10.450.40">
    <property type="match status" value="1"/>
</dbReference>
<feature type="signal peptide" evidence="2">
    <location>
        <begin position="1"/>
        <end position="23"/>
    </location>
</feature>
<evidence type="ECO:0000256" key="2">
    <source>
        <dbReference type="SAM" id="SignalP"/>
    </source>
</evidence>